<sequence>MNNWARPPERALIMHFTHITNMPAILASGRLIADSSVAALLVTNVGATDIKAARRQRRVSCPPFGMVADYVPFYFAQRSPMMYRIACEHRDQAADRYPGGDDPLVYLVSSVDRVHDAGLAWAASDGNCAASLTRFTRSLHDLAELVDWPLMGEEIWKNLPDDRDRVRRRMAEFLVHREFPLDLVTGYVVRTPSRKEELRQVLRSAGAPRAYVDVRPSWYYGYAPGEVSK</sequence>
<keyword evidence="1 6" id="KW-1277">Toxin-antitoxin system</keyword>
<comment type="caution">
    <text evidence="6">Lacks conserved residue(s) required for the propagation of feature annotation.</text>
</comment>
<feature type="active site" description="Proton acceptor" evidence="6">
    <location>
        <position position="54"/>
    </location>
</feature>
<evidence type="ECO:0000313" key="9">
    <source>
        <dbReference type="Proteomes" id="UP000578819"/>
    </source>
</evidence>
<gene>
    <name evidence="8" type="ORF">FHR38_001590</name>
</gene>
<dbReference type="AlphaFoldDB" id="A0A7W7WNP9"/>
<keyword evidence="4 6" id="KW-0548">Nucleotidyltransferase</keyword>
<keyword evidence="5 6" id="KW-0238">DNA-binding</keyword>
<feature type="binding site" evidence="6">
    <location>
        <position position="54"/>
    </location>
    <ligand>
        <name>NAD(+)</name>
        <dbReference type="ChEBI" id="CHEBI:57540"/>
    </ligand>
</feature>
<feature type="active site" evidence="6">
    <location>
        <position position="172"/>
    </location>
</feature>
<comment type="catalytic activity">
    <reaction evidence="6">
        <text>a thymidine in DNA + NAD(+) = an N-(ADP-alpha-D-ribosyl)-thymidine in DNA + nicotinamide + H(+)</text>
        <dbReference type="Rhea" id="RHEA:71651"/>
        <dbReference type="Rhea" id="RHEA-COMP:13556"/>
        <dbReference type="Rhea" id="RHEA-COMP:18051"/>
        <dbReference type="ChEBI" id="CHEBI:15378"/>
        <dbReference type="ChEBI" id="CHEBI:17154"/>
        <dbReference type="ChEBI" id="CHEBI:57540"/>
        <dbReference type="ChEBI" id="CHEBI:137386"/>
        <dbReference type="ChEBI" id="CHEBI:191199"/>
    </reaction>
</comment>
<evidence type="ECO:0000256" key="2">
    <source>
        <dbReference type="ARBA" id="ARBA00022676"/>
    </source>
</evidence>
<feature type="binding site" evidence="6">
    <location>
        <begin position="15"/>
        <end position="17"/>
    </location>
    <ligand>
        <name>NAD(+)</name>
        <dbReference type="ChEBI" id="CHEBI:57540"/>
    </ligand>
</feature>
<organism evidence="8 9">
    <name type="scientific">Micromonospora polyrhachis</name>
    <dbReference type="NCBI Taxonomy" id="1282883"/>
    <lineage>
        <taxon>Bacteria</taxon>
        <taxon>Bacillati</taxon>
        <taxon>Actinomycetota</taxon>
        <taxon>Actinomycetes</taxon>
        <taxon>Micromonosporales</taxon>
        <taxon>Micromonosporaceae</taxon>
        <taxon>Micromonospora</taxon>
    </lineage>
</organism>
<dbReference type="RefSeq" id="WP_184534040.1">
    <property type="nucleotide sequence ID" value="NZ_JACHJW010000001.1"/>
</dbReference>
<dbReference type="Pfam" id="PF14487">
    <property type="entry name" value="DarT"/>
    <property type="match status" value="1"/>
</dbReference>
<evidence type="ECO:0000256" key="3">
    <source>
        <dbReference type="ARBA" id="ARBA00022679"/>
    </source>
</evidence>
<proteinExistence type="inferred from homology"/>
<protein>
    <recommendedName>
        <fullName evidence="7">DarT domain-containing protein</fullName>
    </recommendedName>
</protein>
<reference evidence="8 9" key="1">
    <citation type="submission" date="2020-08" db="EMBL/GenBank/DDBJ databases">
        <title>Sequencing the genomes of 1000 actinobacteria strains.</title>
        <authorList>
            <person name="Klenk H.-P."/>
        </authorList>
    </citation>
    <scope>NUCLEOTIDE SEQUENCE [LARGE SCALE GENOMIC DNA]</scope>
    <source>
        <strain evidence="8 9">DSM 45886</strain>
    </source>
</reference>
<dbReference type="PROSITE" id="PS52018">
    <property type="entry name" value="DART"/>
    <property type="match status" value="1"/>
</dbReference>
<accession>A0A7W7WNP9</accession>
<evidence type="ECO:0000256" key="4">
    <source>
        <dbReference type="ARBA" id="ARBA00022695"/>
    </source>
</evidence>
<dbReference type="GO" id="GO:0016757">
    <property type="term" value="F:glycosyltransferase activity"/>
    <property type="evidence" value="ECO:0007669"/>
    <property type="project" value="UniProtKB-UniRule"/>
</dbReference>
<evidence type="ECO:0000313" key="8">
    <source>
        <dbReference type="EMBL" id="MBB4957857.1"/>
    </source>
</evidence>
<keyword evidence="9" id="KW-1185">Reference proteome</keyword>
<keyword evidence="3 6" id="KW-0808">Transferase</keyword>
<evidence type="ECO:0000259" key="7">
    <source>
        <dbReference type="PROSITE" id="PS52018"/>
    </source>
</evidence>
<name>A0A7W7WNP9_9ACTN</name>
<dbReference type="Proteomes" id="UP000578819">
    <property type="component" value="Unassembled WGS sequence"/>
</dbReference>
<keyword evidence="2 6" id="KW-0328">Glycosyltransferase</keyword>
<evidence type="ECO:0000256" key="1">
    <source>
        <dbReference type="ARBA" id="ARBA00022649"/>
    </source>
</evidence>
<dbReference type="GO" id="GO:0016779">
    <property type="term" value="F:nucleotidyltransferase activity"/>
    <property type="evidence" value="ECO:0007669"/>
    <property type="project" value="UniProtKB-UniRule"/>
</dbReference>
<comment type="similarity">
    <text evidence="6">Belongs to the DarT ADP-ribosyltransferase family.</text>
</comment>
<comment type="caution">
    <text evidence="8">The sequence shown here is derived from an EMBL/GenBank/DDBJ whole genome shotgun (WGS) entry which is preliminary data.</text>
</comment>
<feature type="domain" description="DarT" evidence="7">
    <location>
        <begin position="11"/>
        <end position="220"/>
    </location>
</feature>
<evidence type="ECO:0000256" key="6">
    <source>
        <dbReference type="PROSITE-ProRule" id="PRU01362"/>
    </source>
</evidence>
<evidence type="ECO:0000256" key="5">
    <source>
        <dbReference type="ARBA" id="ARBA00023125"/>
    </source>
</evidence>
<dbReference type="GO" id="GO:0003677">
    <property type="term" value="F:DNA binding"/>
    <property type="evidence" value="ECO:0007669"/>
    <property type="project" value="UniProtKB-UniRule"/>
</dbReference>
<dbReference type="InterPro" id="IPR029494">
    <property type="entry name" value="DarT"/>
</dbReference>
<dbReference type="EMBL" id="JACHJW010000001">
    <property type="protein sequence ID" value="MBB4957857.1"/>
    <property type="molecule type" value="Genomic_DNA"/>
</dbReference>